<keyword evidence="5 8" id="KW-0812">Transmembrane</keyword>
<evidence type="ECO:0000256" key="4">
    <source>
        <dbReference type="ARBA" id="ARBA00022475"/>
    </source>
</evidence>
<dbReference type="GO" id="GO:0005886">
    <property type="term" value="C:plasma membrane"/>
    <property type="evidence" value="ECO:0007669"/>
    <property type="project" value="UniProtKB-SubCell"/>
</dbReference>
<dbReference type="GO" id="GO:0019808">
    <property type="term" value="F:polyamine binding"/>
    <property type="evidence" value="ECO:0007669"/>
    <property type="project" value="InterPro"/>
</dbReference>
<dbReference type="CDD" id="cd06261">
    <property type="entry name" value="TM_PBP2"/>
    <property type="match status" value="1"/>
</dbReference>
<comment type="caution">
    <text evidence="10">The sequence shown here is derived from an EMBL/GenBank/DDBJ whole genome shotgun (WGS) entry which is preliminary data.</text>
</comment>
<dbReference type="PANTHER" id="PTHR43848">
    <property type="entry name" value="PUTRESCINE TRANSPORT SYSTEM PERMEASE PROTEIN POTI"/>
    <property type="match status" value="1"/>
</dbReference>
<dbReference type="Gene3D" id="3.40.190.10">
    <property type="entry name" value="Periplasmic binding protein-like II"/>
    <property type="match status" value="2"/>
</dbReference>
<dbReference type="PROSITE" id="PS50928">
    <property type="entry name" value="ABC_TM1"/>
    <property type="match status" value="1"/>
</dbReference>
<feature type="transmembrane region" description="Helical" evidence="8">
    <location>
        <begin position="9"/>
        <end position="30"/>
    </location>
</feature>
<keyword evidence="7 8" id="KW-0472">Membrane</keyword>
<feature type="transmembrane region" description="Helical" evidence="8">
    <location>
        <begin position="172"/>
        <end position="195"/>
    </location>
</feature>
<dbReference type="SUPFAM" id="SSF53850">
    <property type="entry name" value="Periplasmic binding protein-like II"/>
    <property type="match status" value="1"/>
</dbReference>
<evidence type="ECO:0000313" key="13">
    <source>
        <dbReference type="Proteomes" id="UP000768180"/>
    </source>
</evidence>
<comment type="similarity">
    <text evidence="2">Belongs to the binding-protein-dependent transport system permease family. CysTW subfamily.</text>
</comment>
<dbReference type="Gene3D" id="1.10.3720.10">
    <property type="entry name" value="MetI-like"/>
    <property type="match status" value="1"/>
</dbReference>
<dbReference type="Proteomes" id="UP000768180">
    <property type="component" value="Unassembled WGS sequence"/>
</dbReference>
<proteinExistence type="inferred from homology"/>
<reference evidence="10" key="3">
    <citation type="submission" date="2021-02" db="EMBL/GenBank/DDBJ databases">
        <title>Metagenome-assembled genomes from human diarrheal sample B26.</title>
        <authorList>
            <person name="Ateba T.P."/>
            <person name="Alayande K.A."/>
            <person name="Mwanza M."/>
        </authorList>
    </citation>
    <scope>NUCLEOTIDE SEQUENCE</scope>
    <source>
        <strain evidence="10">06WH</strain>
    </source>
</reference>
<name>A0A938ZDW8_9FIRM</name>
<feature type="transmembrane region" description="Helical" evidence="8">
    <location>
        <begin position="105"/>
        <end position="126"/>
    </location>
</feature>
<keyword evidence="13" id="KW-1185">Reference proteome</keyword>
<feature type="transmembrane region" description="Helical" evidence="8">
    <location>
        <begin position="132"/>
        <end position="151"/>
    </location>
</feature>
<evidence type="ECO:0000256" key="7">
    <source>
        <dbReference type="ARBA" id="ARBA00023136"/>
    </source>
</evidence>
<gene>
    <name evidence="11" type="ORF">G5B05_03065</name>
    <name evidence="10" type="ORF">JTJ23_09295</name>
</gene>
<dbReference type="EMBL" id="JAFHBD010000037">
    <property type="protein sequence ID" value="MBN2953773.1"/>
    <property type="molecule type" value="Genomic_DNA"/>
</dbReference>
<feature type="transmembrane region" description="Helical" evidence="8">
    <location>
        <begin position="285"/>
        <end position="303"/>
    </location>
</feature>
<accession>A0A938ZDW8</accession>
<reference evidence="11" key="2">
    <citation type="submission" date="2020-02" db="EMBL/GenBank/DDBJ databases">
        <authorList>
            <person name="Littmann E."/>
            <person name="Sorbara M."/>
        </authorList>
    </citation>
    <scope>NUCLEOTIDE SEQUENCE</scope>
    <source>
        <strain evidence="11">MSK.14.54</strain>
    </source>
</reference>
<feature type="transmembrane region" description="Helical" evidence="8">
    <location>
        <begin position="59"/>
        <end position="85"/>
    </location>
</feature>
<dbReference type="AlphaFoldDB" id="A0A938ZDW8"/>
<dbReference type="Pfam" id="PF00528">
    <property type="entry name" value="BPD_transp_1"/>
    <property type="match status" value="1"/>
</dbReference>
<dbReference type="SUPFAM" id="SSF161098">
    <property type="entry name" value="MetI-like"/>
    <property type="match status" value="1"/>
</dbReference>
<dbReference type="Proteomes" id="UP000737612">
    <property type="component" value="Unassembled WGS sequence"/>
</dbReference>
<dbReference type="PANTHER" id="PTHR43848:SF2">
    <property type="entry name" value="PUTRESCINE TRANSPORT SYSTEM PERMEASE PROTEIN POTI"/>
    <property type="match status" value="1"/>
</dbReference>
<evidence type="ECO:0000256" key="8">
    <source>
        <dbReference type="RuleBase" id="RU363032"/>
    </source>
</evidence>
<evidence type="ECO:0000256" key="6">
    <source>
        <dbReference type="ARBA" id="ARBA00022989"/>
    </source>
</evidence>
<sequence>MLRKKLEKIYMALIFILLYAPIVTLVVLSFNASKTRAKWGGFTLHWYRSLFANTEIMNALYTTLIIALLASAIATILGTLACIGINSMSKKSRTLFMGITNIPMLNGEIVMGISLMLLFIICRIQLGFGTILMAHITFNVPYVILSVMPKLKQTNKSTYEAALDLGASPLYAFWKVIFPDIMPGVVSGFLLSFTMSLDDFVITYFTKGPGVDTLSTKIYAEVRKGIKPEMYSLSTILFVTVLLLLLLVNVNPSPKEEKEEAKEREAMAKKGIRFRITKRVVFRRILPIAMVLVIGGGGIYYGSQNASAGGSQQLIVYNWGEYMDSDVIDIFEEETGIHVVYEEYETNEIMYPKIKSGAISYDLVCPSDYMIQKMIQNDLLQPINFDHIPNASNIGDMYYETSEQFDPGNLYSIPYCWGTIGILYNKKMVTEPIDSWSVLWDTNYRDSILMQDSVRDAFAVALKDLGYSLNSTNIKELTEAKDLLVTQKPLVQAYVVDQVRDKMIGNEAAIGVIYSGEAIYTKRENPDLEYVVPKEGSNVWIDSWCIPKDAQHVENAEKFLNFLCRPDIALKNFEYITYSTPNDAARELIEDDDIRNSKIAFPDEETLARCETFTYLGDDADEVYNQLWREVKSN</sequence>
<organism evidence="10 12">
    <name type="scientific">Fusicatenibacter saccharivorans</name>
    <dbReference type="NCBI Taxonomy" id="1150298"/>
    <lineage>
        <taxon>Bacteria</taxon>
        <taxon>Bacillati</taxon>
        <taxon>Bacillota</taxon>
        <taxon>Clostridia</taxon>
        <taxon>Lachnospirales</taxon>
        <taxon>Lachnospiraceae</taxon>
        <taxon>Fusicatenibacter</taxon>
    </lineage>
</organism>
<feature type="domain" description="ABC transmembrane type-1" evidence="9">
    <location>
        <begin position="60"/>
        <end position="248"/>
    </location>
</feature>
<evidence type="ECO:0000256" key="3">
    <source>
        <dbReference type="ARBA" id="ARBA00022448"/>
    </source>
</evidence>
<evidence type="ECO:0000313" key="12">
    <source>
        <dbReference type="Proteomes" id="UP000737612"/>
    </source>
</evidence>
<dbReference type="InterPro" id="IPR051789">
    <property type="entry name" value="Bact_Polyamine_Transport"/>
</dbReference>
<dbReference type="InterPro" id="IPR000515">
    <property type="entry name" value="MetI-like"/>
</dbReference>
<comment type="subcellular location">
    <subcellularLocation>
        <location evidence="1 8">Cell membrane</location>
        <topology evidence="1 8">Multi-pass membrane protein</topology>
    </subcellularLocation>
</comment>
<dbReference type="GO" id="GO:0055085">
    <property type="term" value="P:transmembrane transport"/>
    <property type="evidence" value="ECO:0007669"/>
    <property type="project" value="InterPro"/>
</dbReference>
<dbReference type="InterPro" id="IPR001188">
    <property type="entry name" value="Sperm_putr-bd"/>
</dbReference>
<dbReference type="InterPro" id="IPR035906">
    <property type="entry name" value="MetI-like_sf"/>
</dbReference>
<evidence type="ECO:0000313" key="11">
    <source>
        <dbReference type="EMBL" id="NSE15413.1"/>
    </source>
</evidence>
<evidence type="ECO:0000259" key="9">
    <source>
        <dbReference type="PROSITE" id="PS50928"/>
    </source>
</evidence>
<keyword evidence="6 8" id="KW-1133">Transmembrane helix</keyword>
<dbReference type="Pfam" id="PF13416">
    <property type="entry name" value="SBP_bac_8"/>
    <property type="match status" value="1"/>
</dbReference>
<reference evidence="11 13" key="1">
    <citation type="journal article" date="2020" name="Cell Host Microbe">
        <title>Functional and Genomic Variation between Human-Derived Isolates of Lachnospiraceae Reveals Inter- and Intra-Species Diversity.</title>
        <authorList>
            <person name="Sorbara M.T."/>
            <person name="Littmann E.R."/>
            <person name="Fontana E."/>
            <person name="Moody T.U."/>
            <person name="Kohout C.E."/>
            <person name="Gjonbalaj M."/>
            <person name="Eaton V."/>
            <person name="Seok R."/>
            <person name="Leiner I.M."/>
            <person name="Pamer E.G."/>
        </authorList>
    </citation>
    <scope>NUCLEOTIDE SEQUENCE [LARGE SCALE GENOMIC DNA]</scope>
    <source>
        <strain evidence="11 13">MSK.14.54</strain>
    </source>
</reference>
<evidence type="ECO:0000256" key="2">
    <source>
        <dbReference type="ARBA" id="ARBA00007069"/>
    </source>
</evidence>
<evidence type="ECO:0000313" key="10">
    <source>
        <dbReference type="EMBL" id="MBN2953773.1"/>
    </source>
</evidence>
<evidence type="ECO:0000256" key="1">
    <source>
        <dbReference type="ARBA" id="ARBA00004651"/>
    </source>
</evidence>
<protein>
    <submittedName>
        <fullName evidence="10">Extracellular solute-binding protein</fullName>
    </submittedName>
</protein>
<feature type="transmembrane region" description="Helical" evidence="8">
    <location>
        <begin position="230"/>
        <end position="248"/>
    </location>
</feature>
<dbReference type="InterPro" id="IPR006059">
    <property type="entry name" value="SBP"/>
</dbReference>
<dbReference type="GO" id="GO:0042597">
    <property type="term" value="C:periplasmic space"/>
    <property type="evidence" value="ECO:0007669"/>
    <property type="project" value="InterPro"/>
</dbReference>
<dbReference type="CDD" id="cd13663">
    <property type="entry name" value="PBP2_PotD_PotF_like_2"/>
    <property type="match status" value="1"/>
</dbReference>
<keyword evidence="4" id="KW-1003">Cell membrane</keyword>
<dbReference type="PRINTS" id="PR00909">
    <property type="entry name" value="SPERMDNBNDNG"/>
</dbReference>
<evidence type="ECO:0000256" key="5">
    <source>
        <dbReference type="ARBA" id="ARBA00022692"/>
    </source>
</evidence>
<dbReference type="EMBL" id="JAAITQ010000004">
    <property type="protein sequence ID" value="NSE15413.1"/>
    <property type="molecule type" value="Genomic_DNA"/>
</dbReference>
<keyword evidence="3 8" id="KW-0813">Transport</keyword>
<dbReference type="GO" id="GO:0015846">
    <property type="term" value="P:polyamine transport"/>
    <property type="evidence" value="ECO:0007669"/>
    <property type="project" value="InterPro"/>
</dbReference>